<evidence type="ECO:0000256" key="1">
    <source>
        <dbReference type="SAM" id="MobiDB-lite"/>
    </source>
</evidence>
<evidence type="ECO:0000313" key="3">
    <source>
        <dbReference type="Proteomes" id="UP000261420"/>
    </source>
</evidence>
<protein>
    <submittedName>
        <fullName evidence="2">Uncharacterized protein</fullName>
    </submittedName>
</protein>
<keyword evidence="3" id="KW-1185">Reference proteome</keyword>
<dbReference type="Proteomes" id="UP000261420">
    <property type="component" value="Unplaced"/>
</dbReference>
<dbReference type="Ensembl" id="ENSSDUT00000006067.1">
    <property type="protein sequence ID" value="ENSSDUP00000005948.1"/>
    <property type="gene ID" value="ENSSDUG00000004389.1"/>
</dbReference>
<organism evidence="2 3">
    <name type="scientific">Seriola dumerili</name>
    <name type="common">Greater amberjack</name>
    <name type="synonym">Caranx dumerili</name>
    <dbReference type="NCBI Taxonomy" id="41447"/>
    <lineage>
        <taxon>Eukaryota</taxon>
        <taxon>Metazoa</taxon>
        <taxon>Chordata</taxon>
        <taxon>Craniata</taxon>
        <taxon>Vertebrata</taxon>
        <taxon>Euteleostomi</taxon>
        <taxon>Actinopterygii</taxon>
        <taxon>Neopterygii</taxon>
        <taxon>Teleostei</taxon>
        <taxon>Neoteleostei</taxon>
        <taxon>Acanthomorphata</taxon>
        <taxon>Carangaria</taxon>
        <taxon>Carangiformes</taxon>
        <taxon>Carangidae</taxon>
        <taxon>Seriola</taxon>
    </lineage>
</organism>
<name>A0A3B4TIU4_SERDU</name>
<feature type="compositionally biased region" description="Low complexity" evidence="1">
    <location>
        <begin position="38"/>
        <end position="54"/>
    </location>
</feature>
<feature type="region of interest" description="Disordered" evidence="1">
    <location>
        <begin position="1"/>
        <end position="57"/>
    </location>
</feature>
<sequence>MRTHSSSWAMSVSSSHGLTSNKIEDLAMRAGSGEEEGLTSSSEPNRSMSSSSSSFEAVAGPELEVAFFTPGRLTGD</sequence>
<dbReference type="OMA" id="MEDMATS"/>
<dbReference type="GeneTree" id="ENSGT00970000193449"/>
<feature type="compositionally biased region" description="Low complexity" evidence="1">
    <location>
        <begin position="1"/>
        <end position="15"/>
    </location>
</feature>
<dbReference type="AlphaFoldDB" id="A0A3B4TIU4"/>
<accession>A0A3B4TIU4</accession>
<reference evidence="2" key="2">
    <citation type="submission" date="2025-09" db="UniProtKB">
        <authorList>
            <consortium name="Ensembl"/>
        </authorList>
    </citation>
    <scope>IDENTIFICATION</scope>
</reference>
<proteinExistence type="predicted"/>
<reference evidence="2" key="1">
    <citation type="submission" date="2025-08" db="UniProtKB">
        <authorList>
            <consortium name="Ensembl"/>
        </authorList>
    </citation>
    <scope>IDENTIFICATION</scope>
</reference>
<evidence type="ECO:0000313" key="2">
    <source>
        <dbReference type="Ensembl" id="ENSSDUP00000005948.1"/>
    </source>
</evidence>